<evidence type="ECO:0000256" key="10">
    <source>
        <dbReference type="ARBA" id="ARBA00022989"/>
    </source>
</evidence>
<comment type="caution">
    <text evidence="14">The sequence shown here is derived from an EMBL/GenBank/DDBJ whole genome shotgun (WGS) entry which is preliminary data.</text>
</comment>
<feature type="transmembrane region" description="Helical" evidence="13">
    <location>
        <begin position="55"/>
        <end position="71"/>
    </location>
</feature>
<comment type="cofactor">
    <cofactor evidence="1">
        <name>Zn(2+)</name>
        <dbReference type="ChEBI" id="CHEBI:29105"/>
    </cofactor>
</comment>
<evidence type="ECO:0000256" key="6">
    <source>
        <dbReference type="ARBA" id="ARBA00022692"/>
    </source>
</evidence>
<keyword evidence="9" id="KW-0862">Zinc</keyword>
<evidence type="ECO:0000256" key="4">
    <source>
        <dbReference type="ARBA" id="ARBA00022475"/>
    </source>
</evidence>
<dbReference type="PANTHER" id="PTHR35864:SF1">
    <property type="entry name" value="ZINC METALLOPROTEASE YWHC-RELATED"/>
    <property type="match status" value="1"/>
</dbReference>
<name>A0A955ED14_UNCKA</name>
<feature type="transmembrane region" description="Helical" evidence="13">
    <location>
        <begin position="171"/>
        <end position="197"/>
    </location>
</feature>
<dbReference type="GO" id="GO:0006508">
    <property type="term" value="P:proteolysis"/>
    <property type="evidence" value="ECO:0007669"/>
    <property type="project" value="UniProtKB-KW"/>
</dbReference>
<reference evidence="14" key="1">
    <citation type="submission" date="2020-04" db="EMBL/GenBank/DDBJ databases">
        <authorList>
            <person name="Zhang T."/>
        </authorList>
    </citation>
    <scope>NUCLEOTIDE SEQUENCE</scope>
    <source>
        <strain evidence="14">HKST-UBA79</strain>
    </source>
</reference>
<evidence type="ECO:0000256" key="7">
    <source>
        <dbReference type="ARBA" id="ARBA00022723"/>
    </source>
</evidence>
<dbReference type="GO" id="GO:0005886">
    <property type="term" value="C:plasma membrane"/>
    <property type="evidence" value="ECO:0007669"/>
    <property type="project" value="UniProtKB-SubCell"/>
</dbReference>
<evidence type="ECO:0000256" key="5">
    <source>
        <dbReference type="ARBA" id="ARBA00022670"/>
    </source>
</evidence>
<evidence type="ECO:0000256" key="12">
    <source>
        <dbReference type="ARBA" id="ARBA00023136"/>
    </source>
</evidence>
<evidence type="ECO:0000313" key="14">
    <source>
        <dbReference type="EMBL" id="MCA9308712.1"/>
    </source>
</evidence>
<evidence type="ECO:0000256" key="2">
    <source>
        <dbReference type="ARBA" id="ARBA00004651"/>
    </source>
</evidence>
<keyword evidence="4" id="KW-1003">Cell membrane</keyword>
<dbReference type="GO" id="GO:0046872">
    <property type="term" value="F:metal ion binding"/>
    <property type="evidence" value="ECO:0007669"/>
    <property type="project" value="UniProtKB-KW"/>
</dbReference>
<accession>A0A955ED14</accession>
<dbReference type="InterPro" id="IPR052348">
    <property type="entry name" value="Metallopeptidase_M50B"/>
</dbReference>
<proteinExistence type="inferred from homology"/>
<evidence type="ECO:0000313" key="15">
    <source>
        <dbReference type="Proteomes" id="UP000740557"/>
    </source>
</evidence>
<evidence type="ECO:0000256" key="1">
    <source>
        <dbReference type="ARBA" id="ARBA00001947"/>
    </source>
</evidence>
<feature type="transmembrane region" description="Helical" evidence="13">
    <location>
        <begin position="120"/>
        <end position="140"/>
    </location>
</feature>
<reference evidence="14" key="2">
    <citation type="journal article" date="2021" name="Microbiome">
        <title>Successional dynamics and alternative stable states in a saline activated sludge microbial community over 9 years.</title>
        <authorList>
            <person name="Wang Y."/>
            <person name="Ye J."/>
            <person name="Ju F."/>
            <person name="Liu L."/>
            <person name="Boyd J.A."/>
            <person name="Deng Y."/>
            <person name="Parks D.H."/>
            <person name="Jiang X."/>
            <person name="Yin X."/>
            <person name="Woodcroft B.J."/>
            <person name="Tyson G.W."/>
            <person name="Hugenholtz P."/>
            <person name="Polz M.F."/>
            <person name="Zhang T."/>
        </authorList>
    </citation>
    <scope>NUCLEOTIDE SEQUENCE</scope>
    <source>
        <strain evidence="14">HKST-UBA79</strain>
    </source>
</reference>
<feature type="transmembrane region" description="Helical" evidence="13">
    <location>
        <begin position="91"/>
        <end position="114"/>
    </location>
</feature>
<dbReference type="InterPro" id="IPR044537">
    <property type="entry name" value="Rip2-like"/>
</dbReference>
<keyword evidence="5 14" id="KW-0645">Protease</keyword>
<keyword evidence="7" id="KW-0479">Metal-binding</keyword>
<keyword evidence="12 13" id="KW-0472">Membrane</keyword>
<dbReference type="AlphaFoldDB" id="A0A955ED14"/>
<keyword evidence="11" id="KW-0482">Metalloprotease</keyword>
<dbReference type="EMBL" id="JAGQNX010000141">
    <property type="protein sequence ID" value="MCA9308712.1"/>
    <property type="molecule type" value="Genomic_DNA"/>
</dbReference>
<keyword evidence="8" id="KW-0378">Hydrolase</keyword>
<dbReference type="CDD" id="cd06158">
    <property type="entry name" value="S2P-M50_like_1"/>
    <property type="match status" value="1"/>
</dbReference>
<comment type="similarity">
    <text evidence="3">Belongs to the peptidase M50B family.</text>
</comment>
<evidence type="ECO:0000256" key="8">
    <source>
        <dbReference type="ARBA" id="ARBA00022801"/>
    </source>
</evidence>
<dbReference type="GO" id="GO:0008237">
    <property type="term" value="F:metallopeptidase activity"/>
    <property type="evidence" value="ECO:0007669"/>
    <property type="project" value="UniProtKB-KW"/>
</dbReference>
<comment type="subcellular location">
    <subcellularLocation>
        <location evidence="2">Cell membrane</location>
        <topology evidence="2">Multi-pass membrane protein</topology>
    </subcellularLocation>
</comment>
<protein>
    <submittedName>
        <fullName evidence="14">Site-2 protease family protein</fullName>
    </submittedName>
</protein>
<dbReference type="PANTHER" id="PTHR35864">
    <property type="entry name" value="ZINC METALLOPROTEASE MJ0611-RELATED"/>
    <property type="match status" value="1"/>
</dbReference>
<gene>
    <name evidence="14" type="ORF">KC980_04315</name>
</gene>
<dbReference type="Proteomes" id="UP000740557">
    <property type="component" value="Unassembled WGS sequence"/>
</dbReference>
<evidence type="ECO:0000256" key="13">
    <source>
        <dbReference type="SAM" id="Phobius"/>
    </source>
</evidence>
<evidence type="ECO:0000256" key="11">
    <source>
        <dbReference type="ARBA" id="ARBA00023049"/>
    </source>
</evidence>
<evidence type="ECO:0000256" key="9">
    <source>
        <dbReference type="ARBA" id="ARBA00022833"/>
    </source>
</evidence>
<organism evidence="14 15">
    <name type="scientific">candidate division WWE3 bacterium</name>
    <dbReference type="NCBI Taxonomy" id="2053526"/>
    <lineage>
        <taxon>Bacteria</taxon>
        <taxon>Katanobacteria</taxon>
    </lineage>
</organism>
<keyword evidence="10 13" id="KW-1133">Transmembrane helix</keyword>
<keyword evidence="6 13" id="KW-0812">Transmembrane</keyword>
<evidence type="ECO:0000256" key="3">
    <source>
        <dbReference type="ARBA" id="ARBA00007931"/>
    </source>
</evidence>
<sequence length="200" mass="21829">MYGLLLESPFLFLTVAACLVISLTIHEFSHAYVADLLGDPTARYLGRVSFNPLRHLDPVGTLLLLLVGFGWGKPVPFDATNLRDPKRDGALIALAGPASNVLLALLVSLCVWGFAFTGVLYAVLRLIVMFNLMLAVFNMLPIHPLDGFKVVYGILPSSLGVQWVALAPYGIYILLLLLVTRTFSFIVTPFVAVLMGFMGF</sequence>